<dbReference type="SUPFAM" id="SSF51182">
    <property type="entry name" value="RmlC-like cupins"/>
    <property type="match status" value="1"/>
</dbReference>
<feature type="region of interest" description="Disordered" evidence="1">
    <location>
        <begin position="1"/>
        <end position="25"/>
    </location>
</feature>
<evidence type="ECO:0000256" key="1">
    <source>
        <dbReference type="SAM" id="MobiDB-lite"/>
    </source>
</evidence>
<name>A0A084QYZ3_STAC4</name>
<proteinExistence type="predicted"/>
<dbReference type="OMA" id="REWTEPG"/>
<reference evidence="2 3" key="1">
    <citation type="journal article" date="2014" name="BMC Genomics">
        <title>Comparative genome sequencing reveals chemotype-specific gene clusters in the toxigenic black mold Stachybotrys.</title>
        <authorList>
            <person name="Semeiks J."/>
            <person name="Borek D."/>
            <person name="Otwinowski Z."/>
            <person name="Grishin N.V."/>
        </authorList>
    </citation>
    <scope>NUCLEOTIDE SEQUENCE [LARGE SCALE GENOMIC DNA]</scope>
    <source>
        <strain evidence="2 3">IBT 40285</strain>
    </source>
</reference>
<dbReference type="OrthoDB" id="504210at2759"/>
<dbReference type="AlphaFoldDB" id="A0A084QYZ3"/>
<dbReference type="InterPro" id="IPR014710">
    <property type="entry name" value="RmlC-like_jellyroll"/>
</dbReference>
<dbReference type="CDD" id="cd02208">
    <property type="entry name" value="cupin_RmlC-like"/>
    <property type="match status" value="1"/>
</dbReference>
<dbReference type="Proteomes" id="UP000028524">
    <property type="component" value="Unassembled WGS sequence"/>
</dbReference>
<gene>
    <name evidence="2" type="ORF">S40285_00110</name>
</gene>
<dbReference type="HOGENOM" id="CLU_087698_0_0_1"/>
<dbReference type="InterPro" id="IPR011051">
    <property type="entry name" value="RmlC_Cupin_sf"/>
</dbReference>
<organism evidence="2 3">
    <name type="scientific">Stachybotrys chlorohalonatus (strain IBT 40285)</name>
    <dbReference type="NCBI Taxonomy" id="1283841"/>
    <lineage>
        <taxon>Eukaryota</taxon>
        <taxon>Fungi</taxon>
        <taxon>Dikarya</taxon>
        <taxon>Ascomycota</taxon>
        <taxon>Pezizomycotina</taxon>
        <taxon>Sordariomycetes</taxon>
        <taxon>Hypocreomycetidae</taxon>
        <taxon>Hypocreales</taxon>
        <taxon>Stachybotryaceae</taxon>
        <taxon>Stachybotrys</taxon>
    </lineage>
</organism>
<sequence>MPRTQLHDSSTIQIPQGGVEFPMPRDSNRSVIFTFQPGTTDTTGLHWHEEKTEYLQVLQGHALVTLGDSIAVFTPGDGPITVPRYTLHAFGRADAHPEGAASRDVALRVREWTDPADGQKEIFFRNLLGILLDKQDGLWGTVKLLLGVFTIMGAYDTYPVFVRGPAFLGQAVQSAVRRWTTYAVAGGVGLVGRMCGLKSMYEEYTPREWFARHA</sequence>
<dbReference type="Gene3D" id="2.60.120.10">
    <property type="entry name" value="Jelly Rolls"/>
    <property type="match status" value="1"/>
</dbReference>
<keyword evidence="3" id="KW-1185">Reference proteome</keyword>
<evidence type="ECO:0000313" key="3">
    <source>
        <dbReference type="Proteomes" id="UP000028524"/>
    </source>
</evidence>
<dbReference type="InParanoid" id="A0A084QYZ3"/>
<evidence type="ECO:0000313" key="2">
    <source>
        <dbReference type="EMBL" id="KFA69178.1"/>
    </source>
</evidence>
<accession>A0A084QYZ3</accession>
<dbReference type="EMBL" id="KL659601">
    <property type="protein sequence ID" value="KFA69178.1"/>
    <property type="molecule type" value="Genomic_DNA"/>
</dbReference>
<protein>
    <submittedName>
        <fullName evidence="2">Uncharacterized protein</fullName>
    </submittedName>
</protein>